<name>A0A7G8LKS2_9CAUD</name>
<protein>
    <submittedName>
        <fullName evidence="1">Hydrolase</fullName>
    </submittedName>
</protein>
<keyword evidence="2" id="KW-1185">Reference proteome</keyword>
<accession>A0A7G8LKS2</accession>
<dbReference type="RefSeq" id="YP_010109959.1">
    <property type="nucleotide sequence ID" value="NC_055865.1"/>
</dbReference>
<dbReference type="Proteomes" id="UP000515801">
    <property type="component" value="Segment"/>
</dbReference>
<dbReference type="KEGG" id="vg:65128247"/>
<proteinExistence type="predicted"/>
<evidence type="ECO:0000313" key="1">
    <source>
        <dbReference type="EMBL" id="QNJ57844.1"/>
    </source>
</evidence>
<evidence type="ECO:0000313" key="2">
    <source>
        <dbReference type="Proteomes" id="UP000515801"/>
    </source>
</evidence>
<organism evidence="1 2">
    <name type="scientific">Gordonia phage Azula</name>
    <dbReference type="NCBI Taxonomy" id="2762397"/>
    <lineage>
        <taxon>Viruses</taxon>
        <taxon>Duplodnaviria</taxon>
        <taxon>Heunggongvirae</taxon>
        <taxon>Uroviricota</taxon>
        <taxon>Caudoviricetes</taxon>
        <taxon>Jujuvirus</taxon>
        <taxon>Jujuvirus azula</taxon>
    </lineage>
</organism>
<gene>
    <name evidence="1" type="primary">33</name>
    <name evidence="1" type="ORF">SEA_AZULA_33</name>
</gene>
<dbReference type="GO" id="GO:0016787">
    <property type="term" value="F:hydrolase activity"/>
    <property type="evidence" value="ECO:0007669"/>
    <property type="project" value="UniProtKB-KW"/>
</dbReference>
<dbReference type="GeneID" id="65128247"/>
<reference evidence="1 2" key="1">
    <citation type="submission" date="2020-07" db="EMBL/GenBank/DDBJ databases">
        <authorList>
            <person name="McAllister N."/>
            <person name="Shin J."/>
            <person name="DeCesaris R."/>
            <person name="Khan R."/>
            <person name="Maida M.R."/>
            <person name="Meek G.M."/>
            <person name="Nagarkar R."/>
            <person name="Neopaney A."/>
            <person name="Oviedo V."/>
            <person name="Yang K.S."/>
            <person name="Butela K.A."/>
            <person name="Garlena R.A."/>
            <person name="Russell D.A."/>
            <person name="Pope W.H."/>
            <person name="Jacobs-Sera D."/>
            <person name="Hatfull G.F."/>
        </authorList>
    </citation>
    <scope>NUCLEOTIDE SEQUENCE [LARGE SCALE GENOMIC DNA]</scope>
</reference>
<keyword evidence="1" id="KW-0378">Hydrolase</keyword>
<dbReference type="EMBL" id="MT723935">
    <property type="protein sequence ID" value="QNJ57844.1"/>
    <property type="molecule type" value="Genomic_DNA"/>
</dbReference>
<sequence length="415" mass="46074">MDPVTLGMAKAATKRAVDPLTNGLVVTDLMNSWWCLPRCHYNAIRQRLYVGGVTRGGTQKIVEYDLRNRSTREFWLPISSRRTPDDHNVPAFCIEDDRPPIVAYDHHSEDKIVRIRRGITPHDLGTLLPEQTIDVSVTVTDSTGVSYVQIVEKPGDANGFAIMVRVDSPTAIGWYVIRTADGGATWSAPWRLHGKSYQTWRRNGNVLQMWVSDNPQNNVGLYAFRINLSTGVMTNHAGTVVGGNFWTDTTIVTQGNMTFIASKTLPESVRLFDISQDGTTALVGPFNHNTLTSMTYSTLARPSSAVYTPLIGAGVPFGYNASFYVGGMCFGLTDSDVYLIRENAGKWTVEKWRRTSGTWALDRVLYTAPAGAKLGRPQFPYKGDGSWITFGQYWQYAAANFTDYYAEQIVLPVAA</sequence>